<evidence type="ECO:0000256" key="1">
    <source>
        <dbReference type="SAM" id="Phobius"/>
    </source>
</evidence>
<evidence type="ECO:0000313" key="2">
    <source>
        <dbReference type="EMBL" id="CDW42023.1"/>
    </source>
</evidence>
<dbReference type="AlphaFoldDB" id="A0A0K2UUS1"/>
<sequence>MGIDYPLVLRKLDICPPIYTILGTLLRIVAIILTNLCGKDTSNNSRRMNRRETVSKAFSKSIRQTRKLSPAILISLIISWTVNVMPSENLFFLKPFRSCGVICGRIFISLLFNIPVKIL</sequence>
<keyword evidence="1" id="KW-1133">Transmembrane helix</keyword>
<feature type="transmembrane region" description="Helical" evidence="1">
    <location>
        <begin position="68"/>
        <end position="85"/>
    </location>
</feature>
<protein>
    <submittedName>
        <fullName evidence="2">Uncharacterized protein</fullName>
    </submittedName>
</protein>
<dbReference type="EMBL" id="HACA01024662">
    <property type="protein sequence ID" value="CDW42023.1"/>
    <property type="molecule type" value="Transcribed_RNA"/>
</dbReference>
<keyword evidence="1" id="KW-0472">Membrane</keyword>
<feature type="transmembrane region" description="Helical" evidence="1">
    <location>
        <begin position="18"/>
        <end position="38"/>
    </location>
</feature>
<organism evidence="2">
    <name type="scientific">Lepeophtheirus salmonis</name>
    <name type="common">Salmon louse</name>
    <name type="synonym">Caligus salmonis</name>
    <dbReference type="NCBI Taxonomy" id="72036"/>
    <lineage>
        <taxon>Eukaryota</taxon>
        <taxon>Metazoa</taxon>
        <taxon>Ecdysozoa</taxon>
        <taxon>Arthropoda</taxon>
        <taxon>Crustacea</taxon>
        <taxon>Multicrustacea</taxon>
        <taxon>Hexanauplia</taxon>
        <taxon>Copepoda</taxon>
        <taxon>Siphonostomatoida</taxon>
        <taxon>Caligidae</taxon>
        <taxon>Lepeophtheirus</taxon>
    </lineage>
</organism>
<proteinExistence type="predicted"/>
<keyword evidence="1" id="KW-0812">Transmembrane</keyword>
<accession>A0A0K2UUS1</accession>
<name>A0A0K2UUS1_LEPSM</name>
<reference evidence="2" key="1">
    <citation type="submission" date="2014-05" db="EMBL/GenBank/DDBJ databases">
        <authorList>
            <person name="Chronopoulou M."/>
        </authorList>
    </citation>
    <scope>NUCLEOTIDE SEQUENCE</scope>
    <source>
        <tissue evidence="2">Whole organism</tissue>
    </source>
</reference>